<protein>
    <submittedName>
        <fullName evidence="6">C2H2-type domain-containing protein</fullName>
    </submittedName>
</protein>
<proteinExistence type="predicted"/>
<keyword evidence="5" id="KW-1185">Reference proteome</keyword>
<gene>
    <name evidence="4" type="ORF">SSLN_LOCUS3911</name>
</gene>
<evidence type="ECO:0000259" key="3">
    <source>
        <dbReference type="PROSITE" id="PS50157"/>
    </source>
</evidence>
<dbReference type="EMBL" id="UYSU01032686">
    <property type="protein sequence ID" value="VDL90296.1"/>
    <property type="molecule type" value="Genomic_DNA"/>
</dbReference>
<dbReference type="OrthoDB" id="6322772at2759"/>
<dbReference type="AlphaFoldDB" id="A0A183SI63"/>
<keyword evidence="1" id="KW-0479">Metal-binding</keyword>
<dbReference type="GO" id="GO:0008270">
    <property type="term" value="F:zinc ion binding"/>
    <property type="evidence" value="ECO:0007669"/>
    <property type="project" value="UniProtKB-KW"/>
</dbReference>
<keyword evidence="1" id="KW-0862">Zinc</keyword>
<feature type="region of interest" description="Disordered" evidence="2">
    <location>
        <begin position="179"/>
        <end position="202"/>
    </location>
</feature>
<accession>A0A183SI63</accession>
<evidence type="ECO:0000313" key="6">
    <source>
        <dbReference type="WBParaSite" id="SSLN_0000404701-mRNA-1"/>
    </source>
</evidence>
<organism evidence="6">
    <name type="scientific">Schistocephalus solidus</name>
    <name type="common">Tapeworm</name>
    <dbReference type="NCBI Taxonomy" id="70667"/>
    <lineage>
        <taxon>Eukaryota</taxon>
        <taxon>Metazoa</taxon>
        <taxon>Spiralia</taxon>
        <taxon>Lophotrochozoa</taxon>
        <taxon>Platyhelminthes</taxon>
        <taxon>Cestoda</taxon>
        <taxon>Eucestoda</taxon>
        <taxon>Diphyllobothriidea</taxon>
        <taxon>Diphyllobothriidae</taxon>
        <taxon>Schistocephalus</taxon>
    </lineage>
</organism>
<dbReference type="Proteomes" id="UP000275846">
    <property type="component" value="Unassembled WGS sequence"/>
</dbReference>
<sequence>MERHFMLILREHVFILILIEINIILRKLASGLPWLNIDNAASFEFRCSTPELVAACDNFGLRINTEKTVAMHQPPPNTIYTAAHINVNERGLESTRSPPQYKTQDTWRRTDKTGTAIYEANRIAAAKTKRATRKSPAPRTNTANAQALPTCPRCQCTFCVRIGLVGHLRTHCTNNPTIRTSMSNPANPPSDSPNLTPGINSITPTIIETTSQYSSPVTSTTAAAATTTTISDEDSFLTCGVVSEVDGSAHFPCYKKSDALEIITVR</sequence>
<dbReference type="PROSITE" id="PS00028">
    <property type="entry name" value="ZINC_FINGER_C2H2_1"/>
    <property type="match status" value="1"/>
</dbReference>
<keyword evidence="1" id="KW-0863">Zinc-finger</keyword>
<dbReference type="InterPro" id="IPR013087">
    <property type="entry name" value="Znf_C2H2_type"/>
</dbReference>
<name>A0A183SI63_SCHSO</name>
<feature type="domain" description="C2H2-type" evidence="3">
    <location>
        <begin position="149"/>
        <end position="176"/>
    </location>
</feature>
<evidence type="ECO:0000313" key="5">
    <source>
        <dbReference type="Proteomes" id="UP000275846"/>
    </source>
</evidence>
<evidence type="ECO:0000256" key="2">
    <source>
        <dbReference type="SAM" id="MobiDB-lite"/>
    </source>
</evidence>
<evidence type="ECO:0000256" key="1">
    <source>
        <dbReference type="PROSITE-ProRule" id="PRU00042"/>
    </source>
</evidence>
<dbReference type="PROSITE" id="PS50157">
    <property type="entry name" value="ZINC_FINGER_C2H2_2"/>
    <property type="match status" value="1"/>
</dbReference>
<dbReference type="WBParaSite" id="SSLN_0000404701-mRNA-1">
    <property type="protein sequence ID" value="SSLN_0000404701-mRNA-1"/>
    <property type="gene ID" value="SSLN_0000404701"/>
</dbReference>
<reference evidence="6" key="1">
    <citation type="submission" date="2016-06" db="UniProtKB">
        <authorList>
            <consortium name="WormBaseParasite"/>
        </authorList>
    </citation>
    <scope>IDENTIFICATION</scope>
</reference>
<reference evidence="4 5" key="2">
    <citation type="submission" date="2018-11" db="EMBL/GenBank/DDBJ databases">
        <authorList>
            <consortium name="Pathogen Informatics"/>
        </authorList>
    </citation>
    <scope>NUCLEOTIDE SEQUENCE [LARGE SCALE GENOMIC DNA]</scope>
    <source>
        <strain evidence="4 5">NST_G2</strain>
    </source>
</reference>
<evidence type="ECO:0000313" key="4">
    <source>
        <dbReference type="EMBL" id="VDL90296.1"/>
    </source>
</evidence>